<evidence type="ECO:0000259" key="8">
    <source>
        <dbReference type="Pfam" id="PF14322"/>
    </source>
</evidence>
<dbReference type="Gene3D" id="1.25.40.390">
    <property type="match status" value="1"/>
</dbReference>
<feature type="region of interest" description="Disordered" evidence="6">
    <location>
        <begin position="409"/>
        <end position="428"/>
    </location>
</feature>
<dbReference type="GO" id="GO:0009279">
    <property type="term" value="C:cell outer membrane"/>
    <property type="evidence" value="ECO:0007669"/>
    <property type="project" value="UniProtKB-SubCell"/>
</dbReference>
<name>A0A7S9L2M2_9SPHI</name>
<comment type="subcellular location">
    <subcellularLocation>
        <location evidence="1">Cell outer membrane</location>
    </subcellularLocation>
</comment>
<dbReference type="InterPro" id="IPR033985">
    <property type="entry name" value="SusD-like_N"/>
</dbReference>
<proteinExistence type="inferred from homology"/>
<keyword evidence="5" id="KW-0998">Cell outer membrane</keyword>
<feature type="domain" description="RagB/SusD" evidence="7">
    <location>
        <begin position="352"/>
        <end position="497"/>
    </location>
</feature>
<dbReference type="AlphaFoldDB" id="A0A7S9L2M2"/>
<dbReference type="EMBL" id="CP064939">
    <property type="protein sequence ID" value="QPH41356.1"/>
    <property type="molecule type" value="Genomic_DNA"/>
</dbReference>
<dbReference type="KEGG" id="pex:IZT61_08915"/>
<dbReference type="InterPro" id="IPR011990">
    <property type="entry name" value="TPR-like_helical_dom_sf"/>
</dbReference>
<keyword evidence="4" id="KW-0472">Membrane</keyword>
<evidence type="ECO:0000256" key="6">
    <source>
        <dbReference type="SAM" id="MobiDB-lite"/>
    </source>
</evidence>
<evidence type="ECO:0000256" key="1">
    <source>
        <dbReference type="ARBA" id="ARBA00004442"/>
    </source>
</evidence>
<dbReference type="InterPro" id="IPR012944">
    <property type="entry name" value="SusD_RagB_dom"/>
</dbReference>
<evidence type="ECO:0000256" key="2">
    <source>
        <dbReference type="ARBA" id="ARBA00006275"/>
    </source>
</evidence>
<evidence type="ECO:0000256" key="3">
    <source>
        <dbReference type="ARBA" id="ARBA00022729"/>
    </source>
</evidence>
<dbReference type="Proteomes" id="UP000594759">
    <property type="component" value="Chromosome"/>
</dbReference>
<dbReference type="Pfam" id="PF07980">
    <property type="entry name" value="SusD_RagB"/>
    <property type="match status" value="1"/>
</dbReference>
<evidence type="ECO:0000313" key="10">
    <source>
        <dbReference type="Proteomes" id="UP000594759"/>
    </source>
</evidence>
<protein>
    <submittedName>
        <fullName evidence="9">RagB/SusD family nutrient uptake outer membrane protein</fullName>
    </submittedName>
</protein>
<accession>A0A7S9L2M2</accession>
<dbReference type="CDD" id="cd08977">
    <property type="entry name" value="SusD"/>
    <property type="match status" value="1"/>
</dbReference>
<gene>
    <name evidence="9" type="ORF">IZT61_08915</name>
</gene>
<sequence>MNKINKYAFVVTMAIICFVVGCKKELYKDPIGLIPEEVLNEDPTANVIASSVDASYQMLSNTLNLLGQWNWDAGTVFRNDLIVNDIASDDLQKKWNPDGDQAWMDQVDNFSFIATNQAFNGIWAYDYEGIARTNKAIAYLTNDAGVAKAGLSSDLKNRSLGESYFLRAYYYMDLVNNFGDVPVVLIPLKRFSDAYEVAKKVPKEQVWEQISSDLSKAKGLLPATKYANATEKWRVSKGAVIALQAKVALYNEKWAEVITLVNELQALNFYSLNANYFDSFDQTKEFAENEVIFAFDHKSGTLIRSGNGICAPLDWGFFAPTANFISAFEANDPRLELTVSVAPKNVNKLLGTLNGANKGNDDAPSNRIFIRYADVLLWKAEALNETGDYANAVAIINQIRTRARTSRTITGGTAPAGTLPNRPASTDKTQIKTWLMQERRVELGFESQRFNDLKRWKMAKPVLTAVGKNFQDKNYLYPIPQGDVDKSAGTIPQNPGY</sequence>
<evidence type="ECO:0000313" key="9">
    <source>
        <dbReference type="EMBL" id="QPH41356.1"/>
    </source>
</evidence>
<dbReference type="Pfam" id="PF14322">
    <property type="entry name" value="SusD-like_3"/>
    <property type="match status" value="1"/>
</dbReference>
<feature type="domain" description="SusD-like N-terminal" evidence="8">
    <location>
        <begin position="72"/>
        <end position="249"/>
    </location>
</feature>
<keyword evidence="10" id="KW-1185">Reference proteome</keyword>
<dbReference type="SUPFAM" id="SSF48452">
    <property type="entry name" value="TPR-like"/>
    <property type="match status" value="1"/>
</dbReference>
<dbReference type="PROSITE" id="PS51257">
    <property type="entry name" value="PROKAR_LIPOPROTEIN"/>
    <property type="match status" value="1"/>
</dbReference>
<reference evidence="9 10" key="1">
    <citation type="submission" date="2020-11" db="EMBL/GenBank/DDBJ databases">
        <title>Pedobacter endophytica, an endophytic bacteria isolated form Carex pumila.</title>
        <authorList>
            <person name="Peng Y."/>
            <person name="Jiang L."/>
            <person name="Lee J."/>
        </authorList>
    </citation>
    <scope>NUCLEOTIDE SEQUENCE [LARGE SCALE GENOMIC DNA]</scope>
    <source>
        <strain evidence="9 10">JBR3-12</strain>
    </source>
</reference>
<evidence type="ECO:0000256" key="4">
    <source>
        <dbReference type="ARBA" id="ARBA00023136"/>
    </source>
</evidence>
<evidence type="ECO:0000259" key="7">
    <source>
        <dbReference type="Pfam" id="PF07980"/>
    </source>
</evidence>
<keyword evidence="3" id="KW-0732">Signal</keyword>
<comment type="similarity">
    <text evidence="2">Belongs to the SusD family.</text>
</comment>
<dbReference type="RefSeq" id="WP_196100807.1">
    <property type="nucleotide sequence ID" value="NZ_CP064939.1"/>
</dbReference>
<organism evidence="9 10">
    <name type="scientific">Pedobacter endophyticus</name>
    <dbReference type="NCBI Taxonomy" id="2789740"/>
    <lineage>
        <taxon>Bacteria</taxon>
        <taxon>Pseudomonadati</taxon>
        <taxon>Bacteroidota</taxon>
        <taxon>Sphingobacteriia</taxon>
        <taxon>Sphingobacteriales</taxon>
        <taxon>Sphingobacteriaceae</taxon>
        <taxon>Pedobacter</taxon>
    </lineage>
</organism>
<evidence type="ECO:0000256" key="5">
    <source>
        <dbReference type="ARBA" id="ARBA00023237"/>
    </source>
</evidence>